<reference evidence="3" key="1">
    <citation type="journal article" date="2019" name="Int. J. Syst. Evol. Microbiol.">
        <title>The Global Catalogue of Microorganisms (GCM) 10K type strain sequencing project: providing services to taxonomists for standard genome sequencing and annotation.</title>
        <authorList>
            <consortium name="The Broad Institute Genomics Platform"/>
            <consortium name="The Broad Institute Genome Sequencing Center for Infectious Disease"/>
            <person name="Wu L."/>
            <person name="Ma J."/>
        </authorList>
    </citation>
    <scope>NUCLEOTIDE SEQUENCE [LARGE SCALE GENOMIC DNA]</scope>
    <source>
        <strain evidence="3">JCM 15089</strain>
    </source>
</reference>
<feature type="transmembrane region" description="Helical" evidence="1">
    <location>
        <begin position="187"/>
        <end position="206"/>
    </location>
</feature>
<keyword evidence="1" id="KW-0812">Transmembrane</keyword>
<organism evidence="2 3">
    <name type="scientific">Rhizomicrobium electricum</name>
    <dbReference type="NCBI Taxonomy" id="480070"/>
    <lineage>
        <taxon>Bacteria</taxon>
        <taxon>Pseudomonadati</taxon>
        <taxon>Pseudomonadota</taxon>
        <taxon>Alphaproteobacteria</taxon>
        <taxon>Micropepsales</taxon>
        <taxon>Micropepsaceae</taxon>
        <taxon>Rhizomicrobium</taxon>
    </lineage>
</organism>
<keyword evidence="3" id="KW-1185">Reference proteome</keyword>
<dbReference type="RefSeq" id="WP_166930267.1">
    <property type="nucleotide sequence ID" value="NZ_BAAADD010000001.1"/>
</dbReference>
<feature type="transmembrane region" description="Helical" evidence="1">
    <location>
        <begin position="27"/>
        <end position="46"/>
    </location>
</feature>
<name>A0ABP3P260_9PROT</name>
<feature type="transmembrane region" description="Helical" evidence="1">
    <location>
        <begin position="388"/>
        <end position="413"/>
    </location>
</feature>
<comment type="caution">
    <text evidence="2">The sequence shown here is derived from an EMBL/GenBank/DDBJ whole genome shotgun (WGS) entry which is preliminary data.</text>
</comment>
<dbReference type="EMBL" id="BAAADD010000001">
    <property type="protein sequence ID" value="GAA0555929.1"/>
    <property type="molecule type" value="Genomic_DNA"/>
</dbReference>
<keyword evidence="1" id="KW-1133">Transmembrane helix</keyword>
<gene>
    <name evidence="2" type="ORF">GCM10008942_00490</name>
</gene>
<feature type="transmembrane region" description="Helical" evidence="1">
    <location>
        <begin position="425"/>
        <end position="444"/>
    </location>
</feature>
<keyword evidence="1" id="KW-0472">Membrane</keyword>
<feature type="transmembrane region" description="Helical" evidence="1">
    <location>
        <begin position="218"/>
        <end position="238"/>
    </location>
</feature>
<evidence type="ECO:0008006" key="4">
    <source>
        <dbReference type="Google" id="ProtNLM"/>
    </source>
</evidence>
<accession>A0ABP3P260</accession>
<evidence type="ECO:0000313" key="3">
    <source>
        <dbReference type="Proteomes" id="UP001499951"/>
    </source>
</evidence>
<sequence>MSESAMRLRPAVWPVHFHVPAAHVSSLWAELAAIVLLAPLFLYAAWWNGFPFMFFDSGAYVLEGFRRFFVPERSPVYSLFLDYAHGRQSLWFVAWAQSAMTAFVIVEFARALWPRTSLWMLLRVGAALSVLTSVAWFAGQIEPDCFTAVFILAFYPLAFKLKQVGVVRSILLVAVAGLAIACHPSHLGTAAGLVLCLALVWIPTFVWRQRKFPRPNVFVPLLCFLTGLGLVLGANYSLVRKVPEIKEKVFVSRSGPFFLTARLMGDGVVKKTLYDLCPSRPTMVLCPYKDHLSRTADNFLWGPESPFNKIGRFYGPKDEYELIVRHSLTHYPLQSLLPGLWGSVRQYFMVRTGDGVEPQVWVLRDLFYGFMPKQRLAYMDAHQQRGKIHFGAVNVVHVPLAFLAQAWLGWVLWKALKRRRWNLATLPAFVFVALLGNAMVCGLFSGPHDRYQSRVAWVPVLVVLLTARSSVERALRSPVS</sequence>
<protein>
    <recommendedName>
        <fullName evidence="4">Glycosyltransferase RgtA/B/C/D-like domain-containing protein</fullName>
    </recommendedName>
</protein>
<proteinExistence type="predicted"/>
<feature type="transmembrane region" description="Helical" evidence="1">
    <location>
        <begin position="121"/>
        <end position="141"/>
    </location>
</feature>
<dbReference type="Proteomes" id="UP001499951">
    <property type="component" value="Unassembled WGS sequence"/>
</dbReference>
<feature type="transmembrane region" description="Helical" evidence="1">
    <location>
        <begin position="161"/>
        <end position="180"/>
    </location>
</feature>
<feature type="transmembrane region" description="Helical" evidence="1">
    <location>
        <begin position="89"/>
        <end position="109"/>
    </location>
</feature>
<evidence type="ECO:0000313" key="2">
    <source>
        <dbReference type="EMBL" id="GAA0555929.1"/>
    </source>
</evidence>
<evidence type="ECO:0000256" key="1">
    <source>
        <dbReference type="SAM" id="Phobius"/>
    </source>
</evidence>